<keyword evidence="6" id="KW-0808">Transferase</keyword>
<protein>
    <recommendedName>
        <fullName evidence="3">type I protein arginine methyltransferase</fullName>
        <ecNumber evidence="3">2.1.1.319</ecNumber>
    </recommendedName>
</protein>
<keyword evidence="5" id="KW-0489">Methyltransferase</keyword>
<evidence type="ECO:0000256" key="4">
    <source>
        <dbReference type="ARBA" id="ARBA00022490"/>
    </source>
</evidence>
<keyword evidence="14" id="KW-1185">Reference proteome</keyword>
<sequence>MFPSVVKLFAAPFADSSLVNEWQTSHTDIWTQTVFHGIDLSSMFKPALDQQMSRPIVDTYLPNIIVAPTSTLAFSFTEKNEEDLNELTIPVDVKPSRTASVNGFTLWFDLDLVGSEQTITLSTSPFAPQTTVWQVRTLFKQPLLVEVGQRINGTVVLRANKKGTYDIVVDISAPAGRRQESYDMSEKTGRKVQLMQGPMVGFIPQSPTDHIFNSEWRPPLLTEAQQQQQQQQRHAEAQSQPLIRHMYDRIIYYYHYFRFHYVGRVTGSSLF</sequence>
<dbReference type="PANTHER" id="PTHR11006:SF10">
    <property type="entry name" value="HISTONE-ARGININE METHYLTRANSFERASE CARMER-RELATED"/>
    <property type="match status" value="1"/>
</dbReference>
<keyword evidence="11" id="KW-0539">Nucleus</keyword>
<dbReference type="GO" id="GO:0005737">
    <property type="term" value="C:cytoplasm"/>
    <property type="evidence" value="ECO:0007669"/>
    <property type="project" value="UniProtKB-SubCell"/>
</dbReference>
<dbReference type="GO" id="GO:0035242">
    <property type="term" value="F:protein-arginine omega-N asymmetric methyltransferase activity"/>
    <property type="evidence" value="ECO:0007669"/>
    <property type="project" value="UniProtKB-EC"/>
</dbReference>
<keyword evidence="4" id="KW-0963">Cytoplasm</keyword>
<evidence type="ECO:0000259" key="13">
    <source>
        <dbReference type="Pfam" id="PF22528"/>
    </source>
</evidence>
<evidence type="ECO:0000256" key="12">
    <source>
        <dbReference type="ARBA" id="ARBA00049086"/>
    </source>
</evidence>
<keyword evidence="7" id="KW-0949">S-adenosyl-L-methionine</keyword>
<dbReference type="InterPro" id="IPR025799">
    <property type="entry name" value="Arg_MeTrfase"/>
</dbReference>
<evidence type="ECO:0000256" key="3">
    <source>
        <dbReference type="ARBA" id="ARBA00011925"/>
    </source>
</evidence>
<dbReference type="Proteomes" id="UP000887566">
    <property type="component" value="Unplaced"/>
</dbReference>
<dbReference type="AlphaFoldDB" id="A0A914X8D9"/>
<dbReference type="EC" id="2.1.1.319" evidence="3"/>
<comment type="subcellular location">
    <subcellularLocation>
        <location evidence="2">Cytoplasm</location>
    </subcellularLocation>
    <subcellularLocation>
        <location evidence="1">Nucleus</location>
    </subcellularLocation>
</comment>
<dbReference type="GO" id="GO:0032259">
    <property type="term" value="P:methylation"/>
    <property type="evidence" value="ECO:0007669"/>
    <property type="project" value="UniProtKB-KW"/>
</dbReference>
<evidence type="ECO:0000256" key="10">
    <source>
        <dbReference type="ARBA" id="ARBA00023163"/>
    </source>
</evidence>
<evidence type="ECO:0000256" key="2">
    <source>
        <dbReference type="ARBA" id="ARBA00004496"/>
    </source>
</evidence>
<evidence type="ECO:0000313" key="14">
    <source>
        <dbReference type="Proteomes" id="UP000887566"/>
    </source>
</evidence>
<keyword evidence="8" id="KW-0156">Chromatin regulator</keyword>
<dbReference type="WBParaSite" id="PSAMB.scaffold6455size9449.g28535.t1">
    <property type="protein sequence ID" value="PSAMB.scaffold6455size9449.g28535.t1"/>
    <property type="gene ID" value="PSAMB.scaffold6455size9449.g28535"/>
</dbReference>
<dbReference type="Pfam" id="PF22528">
    <property type="entry name" value="PRMT_C"/>
    <property type="match status" value="1"/>
</dbReference>
<dbReference type="InterPro" id="IPR055135">
    <property type="entry name" value="PRMT_dom"/>
</dbReference>
<keyword evidence="10" id="KW-0804">Transcription</keyword>
<comment type="catalytic activity">
    <reaction evidence="12">
        <text>L-arginyl-[protein] + 2 S-adenosyl-L-methionine = N(omega),N(omega)-dimethyl-L-arginyl-[protein] + 2 S-adenosyl-L-homocysteine + 2 H(+)</text>
        <dbReference type="Rhea" id="RHEA:48096"/>
        <dbReference type="Rhea" id="RHEA-COMP:10532"/>
        <dbReference type="Rhea" id="RHEA-COMP:11991"/>
        <dbReference type="ChEBI" id="CHEBI:15378"/>
        <dbReference type="ChEBI" id="CHEBI:29965"/>
        <dbReference type="ChEBI" id="CHEBI:57856"/>
        <dbReference type="ChEBI" id="CHEBI:59789"/>
        <dbReference type="ChEBI" id="CHEBI:61897"/>
        <dbReference type="EC" id="2.1.1.319"/>
    </reaction>
</comment>
<keyword evidence="9" id="KW-0805">Transcription regulation</keyword>
<evidence type="ECO:0000256" key="11">
    <source>
        <dbReference type="ARBA" id="ARBA00023242"/>
    </source>
</evidence>
<evidence type="ECO:0000313" key="15">
    <source>
        <dbReference type="WBParaSite" id="PSAMB.scaffold6455size9449.g28535.t1"/>
    </source>
</evidence>
<dbReference type="GO" id="GO:0005634">
    <property type="term" value="C:nucleus"/>
    <property type="evidence" value="ECO:0007669"/>
    <property type="project" value="UniProtKB-SubCell"/>
</dbReference>
<evidence type="ECO:0000256" key="7">
    <source>
        <dbReference type="ARBA" id="ARBA00022691"/>
    </source>
</evidence>
<name>A0A914X8D9_9BILA</name>
<feature type="domain" description="Protein arginine N-methyltransferase" evidence="13">
    <location>
        <begin position="9"/>
        <end position="166"/>
    </location>
</feature>
<dbReference type="PANTHER" id="PTHR11006">
    <property type="entry name" value="PROTEIN ARGININE N-METHYLTRANSFERASE"/>
    <property type="match status" value="1"/>
</dbReference>
<reference evidence="15" key="1">
    <citation type="submission" date="2022-11" db="UniProtKB">
        <authorList>
            <consortium name="WormBaseParasite"/>
        </authorList>
    </citation>
    <scope>IDENTIFICATION</scope>
</reference>
<organism evidence="14 15">
    <name type="scientific">Plectus sambesii</name>
    <dbReference type="NCBI Taxonomy" id="2011161"/>
    <lineage>
        <taxon>Eukaryota</taxon>
        <taxon>Metazoa</taxon>
        <taxon>Ecdysozoa</taxon>
        <taxon>Nematoda</taxon>
        <taxon>Chromadorea</taxon>
        <taxon>Plectida</taxon>
        <taxon>Plectina</taxon>
        <taxon>Plectoidea</taxon>
        <taxon>Plectidae</taxon>
        <taxon>Plectus</taxon>
    </lineage>
</organism>
<evidence type="ECO:0000256" key="5">
    <source>
        <dbReference type="ARBA" id="ARBA00022603"/>
    </source>
</evidence>
<evidence type="ECO:0000256" key="9">
    <source>
        <dbReference type="ARBA" id="ARBA00023015"/>
    </source>
</evidence>
<dbReference type="GO" id="GO:0070611">
    <property type="term" value="F:histone H3R2 methyltransferase activity"/>
    <property type="evidence" value="ECO:0007669"/>
    <property type="project" value="TreeGrafter"/>
</dbReference>
<evidence type="ECO:0000256" key="8">
    <source>
        <dbReference type="ARBA" id="ARBA00022853"/>
    </source>
</evidence>
<dbReference type="Gene3D" id="2.70.160.11">
    <property type="entry name" value="Hnrnp arginine n-methyltransferase1"/>
    <property type="match status" value="1"/>
</dbReference>
<dbReference type="SUPFAM" id="SSF53335">
    <property type="entry name" value="S-adenosyl-L-methionine-dependent methyltransferases"/>
    <property type="match status" value="1"/>
</dbReference>
<dbReference type="InterPro" id="IPR029063">
    <property type="entry name" value="SAM-dependent_MTases_sf"/>
</dbReference>
<proteinExistence type="predicted"/>
<accession>A0A914X8D9</accession>
<evidence type="ECO:0000256" key="1">
    <source>
        <dbReference type="ARBA" id="ARBA00004123"/>
    </source>
</evidence>
<evidence type="ECO:0000256" key="6">
    <source>
        <dbReference type="ARBA" id="ARBA00022679"/>
    </source>
</evidence>